<gene>
    <name evidence="1" type="ORF">NDU88_006421</name>
</gene>
<protein>
    <submittedName>
        <fullName evidence="1">Uncharacterized protein</fullName>
    </submittedName>
</protein>
<keyword evidence="2" id="KW-1185">Reference proteome</keyword>
<name>A0AAV7LP29_PLEWA</name>
<dbReference type="EMBL" id="JANPWB010000015">
    <property type="protein sequence ID" value="KAJ1093316.1"/>
    <property type="molecule type" value="Genomic_DNA"/>
</dbReference>
<reference evidence="1" key="1">
    <citation type="journal article" date="2022" name="bioRxiv">
        <title>Sequencing and chromosome-scale assembly of the giantPleurodeles waltlgenome.</title>
        <authorList>
            <person name="Brown T."/>
            <person name="Elewa A."/>
            <person name="Iarovenko S."/>
            <person name="Subramanian E."/>
            <person name="Araus A.J."/>
            <person name="Petzold A."/>
            <person name="Susuki M."/>
            <person name="Suzuki K.-i.T."/>
            <person name="Hayashi T."/>
            <person name="Toyoda A."/>
            <person name="Oliveira C."/>
            <person name="Osipova E."/>
            <person name="Leigh N.D."/>
            <person name="Simon A."/>
            <person name="Yun M.H."/>
        </authorList>
    </citation>
    <scope>NUCLEOTIDE SEQUENCE</scope>
    <source>
        <strain evidence="1">20211129_DDA</strain>
        <tissue evidence="1">Liver</tissue>
    </source>
</reference>
<proteinExistence type="predicted"/>
<evidence type="ECO:0000313" key="1">
    <source>
        <dbReference type="EMBL" id="KAJ1093316.1"/>
    </source>
</evidence>
<sequence>MVLSCKASVCIYQEKMQVVCGLTETAVHASCPLTENPCNVKDQIEQDMKMADSIVTLPTGEAVDSTSLDSEIGEEYCLAGVPYYYLGPDQWEKDLKARKTAGYPNKLYAAVCM</sequence>
<dbReference type="Proteomes" id="UP001066276">
    <property type="component" value="Chromosome 11"/>
</dbReference>
<comment type="caution">
    <text evidence="1">The sequence shown here is derived from an EMBL/GenBank/DDBJ whole genome shotgun (WGS) entry which is preliminary data.</text>
</comment>
<evidence type="ECO:0000313" key="2">
    <source>
        <dbReference type="Proteomes" id="UP001066276"/>
    </source>
</evidence>
<accession>A0AAV7LP29</accession>
<dbReference type="AlphaFoldDB" id="A0AAV7LP29"/>
<organism evidence="1 2">
    <name type="scientific">Pleurodeles waltl</name>
    <name type="common">Iberian ribbed newt</name>
    <dbReference type="NCBI Taxonomy" id="8319"/>
    <lineage>
        <taxon>Eukaryota</taxon>
        <taxon>Metazoa</taxon>
        <taxon>Chordata</taxon>
        <taxon>Craniata</taxon>
        <taxon>Vertebrata</taxon>
        <taxon>Euteleostomi</taxon>
        <taxon>Amphibia</taxon>
        <taxon>Batrachia</taxon>
        <taxon>Caudata</taxon>
        <taxon>Salamandroidea</taxon>
        <taxon>Salamandridae</taxon>
        <taxon>Pleurodelinae</taxon>
        <taxon>Pleurodeles</taxon>
    </lineage>
</organism>